<keyword evidence="5 7" id="KW-1133">Transmembrane helix</keyword>
<feature type="transmembrane region" description="Helical" evidence="7">
    <location>
        <begin position="336"/>
        <end position="353"/>
    </location>
</feature>
<evidence type="ECO:0000313" key="12">
    <source>
        <dbReference type="Proteomes" id="UP000757435"/>
    </source>
</evidence>
<accession>A0A951UMR0</accession>
<dbReference type="Pfam" id="PF21088">
    <property type="entry name" value="MS_channel_1st"/>
    <property type="match status" value="1"/>
</dbReference>
<feature type="domain" description="Mechanosensitive ion channel MscS C-terminal" evidence="9">
    <location>
        <begin position="507"/>
        <end position="595"/>
    </location>
</feature>
<keyword evidence="3" id="KW-1003">Cell membrane</keyword>
<evidence type="ECO:0000256" key="3">
    <source>
        <dbReference type="ARBA" id="ARBA00022475"/>
    </source>
</evidence>
<evidence type="ECO:0000256" key="4">
    <source>
        <dbReference type="ARBA" id="ARBA00022692"/>
    </source>
</evidence>
<feature type="transmembrane region" description="Helical" evidence="7">
    <location>
        <begin position="219"/>
        <end position="240"/>
    </location>
</feature>
<feature type="domain" description="Mechanosensitive ion channel transmembrane helices 2/3" evidence="10">
    <location>
        <begin position="396"/>
        <end position="436"/>
    </location>
</feature>
<feature type="transmembrane region" description="Helical" evidence="7">
    <location>
        <begin position="297"/>
        <end position="324"/>
    </location>
</feature>
<dbReference type="PANTHER" id="PTHR30460">
    <property type="entry name" value="MODERATE CONDUCTANCE MECHANOSENSITIVE CHANNEL YBIO"/>
    <property type="match status" value="1"/>
</dbReference>
<dbReference type="InterPro" id="IPR049142">
    <property type="entry name" value="MS_channel_1st"/>
</dbReference>
<evidence type="ECO:0000256" key="5">
    <source>
        <dbReference type="ARBA" id="ARBA00022989"/>
    </source>
</evidence>
<dbReference type="AlphaFoldDB" id="A0A951UMR0"/>
<keyword evidence="4 7" id="KW-0812">Transmembrane</keyword>
<dbReference type="SUPFAM" id="SSF82861">
    <property type="entry name" value="Mechanosensitive channel protein MscS (YggB), transmembrane region"/>
    <property type="match status" value="1"/>
</dbReference>
<evidence type="ECO:0000259" key="8">
    <source>
        <dbReference type="Pfam" id="PF00924"/>
    </source>
</evidence>
<dbReference type="PANTHER" id="PTHR30460:SF0">
    <property type="entry name" value="MODERATE CONDUCTANCE MECHANOSENSITIVE CHANNEL YBIO"/>
    <property type="match status" value="1"/>
</dbReference>
<dbReference type="InterPro" id="IPR006685">
    <property type="entry name" value="MscS_channel_2nd"/>
</dbReference>
<dbReference type="InterPro" id="IPR045276">
    <property type="entry name" value="YbiO_bact"/>
</dbReference>
<evidence type="ECO:0000313" key="11">
    <source>
        <dbReference type="EMBL" id="MBW4659602.1"/>
    </source>
</evidence>
<reference evidence="11" key="2">
    <citation type="journal article" date="2022" name="Microbiol. Resour. Announc.">
        <title>Metagenome Sequencing to Explore Phylogenomics of Terrestrial Cyanobacteria.</title>
        <authorList>
            <person name="Ward R.D."/>
            <person name="Stajich J.E."/>
            <person name="Johansen J.R."/>
            <person name="Huntemann M."/>
            <person name="Clum A."/>
            <person name="Foster B."/>
            <person name="Foster B."/>
            <person name="Roux S."/>
            <person name="Palaniappan K."/>
            <person name="Varghese N."/>
            <person name="Mukherjee S."/>
            <person name="Reddy T.B.K."/>
            <person name="Daum C."/>
            <person name="Copeland A."/>
            <person name="Chen I.A."/>
            <person name="Ivanova N.N."/>
            <person name="Kyrpides N.C."/>
            <person name="Shapiro N."/>
            <person name="Eloe-Fadrosh E.A."/>
            <person name="Pietrasiak N."/>
        </authorList>
    </citation>
    <scope>NUCLEOTIDE SEQUENCE</scope>
    <source>
        <strain evidence="11">UHER 2000/2452</strain>
    </source>
</reference>
<evidence type="ECO:0000259" key="10">
    <source>
        <dbReference type="Pfam" id="PF21088"/>
    </source>
</evidence>
<dbReference type="InterPro" id="IPR049278">
    <property type="entry name" value="MS_channel_C"/>
</dbReference>
<evidence type="ECO:0000256" key="6">
    <source>
        <dbReference type="ARBA" id="ARBA00023136"/>
    </source>
</evidence>
<reference evidence="11" key="1">
    <citation type="submission" date="2021-05" db="EMBL/GenBank/DDBJ databases">
        <authorList>
            <person name="Pietrasiak N."/>
            <person name="Ward R."/>
            <person name="Stajich J.E."/>
            <person name="Kurbessoian T."/>
        </authorList>
    </citation>
    <scope>NUCLEOTIDE SEQUENCE</scope>
    <source>
        <strain evidence="11">UHER 2000/2452</strain>
    </source>
</reference>
<dbReference type="EMBL" id="JAHHHD010000013">
    <property type="protein sequence ID" value="MBW4659602.1"/>
    <property type="molecule type" value="Genomic_DNA"/>
</dbReference>
<dbReference type="SUPFAM" id="SSF50182">
    <property type="entry name" value="Sm-like ribonucleoproteins"/>
    <property type="match status" value="1"/>
</dbReference>
<dbReference type="InterPro" id="IPR011014">
    <property type="entry name" value="MscS_channel_TM-2"/>
</dbReference>
<evidence type="ECO:0000259" key="9">
    <source>
        <dbReference type="Pfam" id="PF21082"/>
    </source>
</evidence>
<comment type="similarity">
    <text evidence="2">Belongs to the MscS (TC 1.A.23) family.</text>
</comment>
<feature type="domain" description="Mechanosensitive ion channel MscS" evidence="8">
    <location>
        <begin position="438"/>
        <end position="502"/>
    </location>
</feature>
<name>A0A951UMR0_9CYAN</name>
<dbReference type="InterPro" id="IPR011066">
    <property type="entry name" value="MscS_channel_C_sf"/>
</dbReference>
<dbReference type="SUPFAM" id="SSF82689">
    <property type="entry name" value="Mechanosensitive channel protein MscS (YggB), C-terminal domain"/>
    <property type="match status" value="1"/>
</dbReference>
<evidence type="ECO:0000256" key="1">
    <source>
        <dbReference type="ARBA" id="ARBA00004651"/>
    </source>
</evidence>
<dbReference type="Gene3D" id="3.30.70.100">
    <property type="match status" value="1"/>
</dbReference>
<dbReference type="GO" id="GO:0008381">
    <property type="term" value="F:mechanosensitive monoatomic ion channel activity"/>
    <property type="evidence" value="ECO:0007669"/>
    <property type="project" value="InterPro"/>
</dbReference>
<dbReference type="Gene3D" id="2.30.30.60">
    <property type="match status" value="1"/>
</dbReference>
<comment type="subcellular location">
    <subcellularLocation>
        <location evidence="1">Cell membrane</location>
        <topology evidence="1">Multi-pass membrane protein</topology>
    </subcellularLocation>
</comment>
<evidence type="ECO:0000256" key="7">
    <source>
        <dbReference type="SAM" id="Phobius"/>
    </source>
</evidence>
<dbReference type="Pfam" id="PF00924">
    <property type="entry name" value="MS_channel_2nd"/>
    <property type="match status" value="1"/>
</dbReference>
<comment type="caution">
    <text evidence="11">The sequence shown here is derived from an EMBL/GenBank/DDBJ whole genome shotgun (WGS) entry which is preliminary data.</text>
</comment>
<dbReference type="InterPro" id="IPR023408">
    <property type="entry name" value="MscS_beta-dom_sf"/>
</dbReference>
<sequence length="623" mass="69950">MALDFNLSQLSARSMQNFRRFLRWLILGVAIFSLALPAFGQTSPALGQIGQLSLPSLQPSAAKLPSGVERSGAIETAPVNFENKILFRVAAPAVLNRDAPQGQTLVEVRAEQIEANLQRIIAEDQTWDAGDARSYTTLFDPESLQVQVATLNSQTILLATDAYRSQPQALLTLTDADAQYYRLSISDLAQRWRSQLETELTQALRRRLPSALVRQGNRAFQIGASVVGISLLLLLLQNLLKLRNKTLRERQKNRQTDWMTTAIADSKTSNTEASNTETSRLHFFVTLHQQFTLERRLGLISFITWLLFWAQVSIWLGGLVWILYLFPDTDTFAQAIWSKPIALVIIWFGMGLANRLGDLLITRFSQAWENSEFFLFEDNRRRDLRISTIVRSVKGLKTFLVYAVGVGWGLSVLGVPTSSVLTFGAVAALAISLAAQGLIKDLVNGFLILCEDQYAIGDWIAVGNVDGLVENMNLRITQIRTTEGRLITIPNSLISQVENLTRSWSRVDFRVSVAYQTDVKLALSVVRQVAQQLYEDPEWSPLLLELPRVLGIETLSHEGMTIRVWIDTKPLQQWIVAREFRLRLRLAFEEHDIEIGAPQQVLWRGKDHAAEEGFSGFGEGKMG</sequence>
<dbReference type="GO" id="GO:0005886">
    <property type="term" value="C:plasma membrane"/>
    <property type="evidence" value="ECO:0007669"/>
    <property type="project" value="UniProtKB-SubCell"/>
</dbReference>
<feature type="transmembrane region" description="Helical" evidence="7">
    <location>
        <begin position="395"/>
        <end position="414"/>
    </location>
</feature>
<dbReference type="Proteomes" id="UP000757435">
    <property type="component" value="Unassembled WGS sequence"/>
</dbReference>
<dbReference type="Gene3D" id="1.10.287.1260">
    <property type="match status" value="1"/>
</dbReference>
<evidence type="ECO:0000256" key="2">
    <source>
        <dbReference type="ARBA" id="ARBA00008017"/>
    </source>
</evidence>
<keyword evidence="6 7" id="KW-0472">Membrane</keyword>
<dbReference type="Pfam" id="PF21082">
    <property type="entry name" value="MS_channel_3rd"/>
    <property type="match status" value="1"/>
</dbReference>
<dbReference type="InterPro" id="IPR010920">
    <property type="entry name" value="LSM_dom_sf"/>
</dbReference>
<gene>
    <name evidence="11" type="ORF">KME15_13080</name>
</gene>
<protein>
    <submittedName>
        <fullName evidence="11">Mechanosensitive ion channel family protein</fullName>
    </submittedName>
</protein>
<proteinExistence type="inferred from homology"/>
<organism evidence="11 12">
    <name type="scientific">Drouetiella hepatica Uher 2000/2452</name>
    <dbReference type="NCBI Taxonomy" id="904376"/>
    <lineage>
        <taxon>Bacteria</taxon>
        <taxon>Bacillati</taxon>
        <taxon>Cyanobacteriota</taxon>
        <taxon>Cyanophyceae</taxon>
        <taxon>Oculatellales</taxon>
        <taxon>Oculatellaceae</taxon>
        <taxon>Drouetiella</taxon>
    </lineage>
</organism>